<feature type="domain" description="TonB-dependent receptor plug" evidence="14">
    <location>
        <begin position="117"/>
        <end position="217"/>
    </location>
</feature>
<evidence type="ECO:0000313" key="16">
    <source>
        <dbReference type="Proteomes" id="UP000406256"/>
    </source>
</evidence>
<feature type="domain" description="TonB-dependent receptor-like beta-barrel" evidence="13">
    <location>
        <begin position="302"/>
        <end position="727"/>
    </location>
</feature>
<protein>
    <submittedName>
        <fullName evidence="15">Ligand-gated channel</fullName>
    </submittedName>
</protein>
<dbReference type="InterPro" id="IPR039426">
    <property type="entry name" value="TonB-dep_rcpt-like"/>
</dbReference>
<comment type="subcellular location">
    <subcellularLocation>
        <location evidence="1 10">Cell outer membrane</location>
        <topology evidence="1 10">Multi-pass membrane protein</topology>
    </subcellularLocation>
</comment>
<dbReference type="AlphaFoldDB" id="A0A5E4VGM0"/>
<evidence type="ECO:0000256" key="6">
    <source>
        <dbReference type="ARBA" id="ARBA00023077"/>
    </source>
</evidence>
<evidence type="ECO:0000256" key="8">
    <source>
        <dbReference type="ARBA" id="ARBA00023170"/>
    </source>
</evidence>
<dbReference type="GO" id="GO:0038023">
    <property type="term" value="F:signaling receptor activity"/>
    <property type="evidence" value="ECO:0007669"/>
    <property type="project" value="InterPro"/>
</dbReference>
<evidence type="ECO:0000256" key="9">
    <source>
        <dbReference type="ARBA" id="ARBA00023237"/>
    </source>
</evidence>
<organism evidence="15 16">
    <name type="scientific">Pandoraea anhela</name>
    <dbReference type="NCBI Taxonomy" id="2508295"/>
    <lineage>
        <taxon>Bacteria</taxon>
        <taxon>Pseudomonadati</taxon>
        <taxon>Pseudomonadota</taxon>
        <taxon>Betaproteobacteria</taxon>
        <taxon>Burkholderiales</taxon>
        <taxon>Burkholderiaceae</taxon>
        <taxon>Pandoraea</taxon>
    </lineage>
</organism>
<keyword evidence="16" id="KW-1185">Reference proteome</keyword>
<accession>A0A5E4VGM0</accession>
<keyword evidence="4 10" id="KW-1134">Transmembrane beta strand</keyword>
<evidence type="ECO:0000259" key="14">
    <source>
        <dbReference type="Pfam" id="PF07715"/>
    </source>
</evidence>
<evidence type="ECO:0000256" key="11">
    <source>
        <dbReference type="RuleBase" id="RU003357"/>
    </source>
</evidence>
<dbReference type="PANTHER" id="PTHR32552:SF82">
    <property type="entry name" value="FCUA PROTEIN"/>
    <property type="match status" value="1"/>
</dbReference>
<dbReference type="InterPro" id="IPR036942">
    <property type="entry name" value="Beta-barrel_TonB_sf"/>
</dbReference>
<dbReference type="EMBL" id="CABPSB010000008">
    <property type="protein sequence ID" value="VVE10489.1"/>
    <property type="molecule type" value="Genomic_DNA"/>
</dbReference>
<dbReference type="OrthoDB" id="8732650at2"/>
<comment type="similarity">
    <text evidence="2 10 11">Belongs to the TonB-dependent receptor family.</text>
</comment>
<gene>
    <name evidence="15" type="ORF">PAN31108_02599</name>
</gene>
<dbReference type="InterPro" id="IPR010105">
    <property type="entry name" value="TonB_sidphr_rcpt"/>
</dbReference>
<dbReference type="PROSITE" id="PS52016">
    <property type="entry name" value="TONB_DEPENDENT_REC_3"/>
    <property type="match status" value="1"/>
</dbReference>
<evidence type="ECO:0000256" key="1">
    <source>
        <dbReference type="ARBA" id="ARBA00004571"/>
    </source>
</evidence>
<keyword evidence="3 10" id="KW-0813">Transport</keyword>
<dbReference type="Pfam" id="PF07715">
    <property type="entry name" value="Plug"/>
    <property type="match status" value="1"/>
</dbReference>
<keyword evidence="8" id="KW-0675">Receptor</keyword>
<name>A0A5E4VGM0_9BURK</name>
<evidence type="ECO:0000259" key="13">
    <source>
        <dbReference type="Pfam" id="PF00593"/>
    </source>
</evidence>
<evidence type="ECO:0000256" key="12">
    <source>
        <dbReference type="SAM" id="MobiDB-lite"/>
    </source>
</evidence>
<feature type="region of interest" description="Disordered" evidence="12">
    <location>
        <begin position="1"/>
        <end position="20"/>
    </location>
</feature>
<dbReference type="CDD" id="cd01347">
    <property type="entry name" value="ligand_gated_channel"/>
    <property type="match status" value="1"/>
</dbReference>
<evidence type="ECO:0000256" key="3">
    <source>
        <dbReference type="ARBA" id="ARBA00022448"/>
    </source>
</evidence>
<dbReference type="Pfam" id="PF00593">
    <property type="entry name" value="TonB_dep_Rec_b-barrel"/>
    <property type="match status" value="1"/>
</dbReference>
<sequence length="757" mass="83023">MLHHRPLAGRGSVRPNAAHDLTPSSITRAVAGRFAICAASLTLASGIAHAQQAPQTADVPPAADTAADPAKDTTKDITKVTAKNTAALPATTVSGHRDDDTKVERVSGGALGTRRAVDTPFSVVAVNSEQIRNQMAQTATDAFKWDPAVTTLSENKRNENSYFAVRGMRVDMLDGTKIDGQNFVSWQADIPLEPFEQVELLKGLSGFMYGFGAPGGIVNYVLKRPTDEPLRQFSVGYEASNVWSEKLDLGGRFGPDDRFGYRLNLVNEAGNTAEPNNHVRRKTISFATDFRITPDLTWSADVAYWKRQTTGTLFGMSFADTGAVPDANKVARNLAQPFTYYETDTLTAGTGLDYRIDDRWKANFKYRFARQNRLNGDSFLNVTNPAGDYTDTQYKWKTAYYYQAWDAMLQGNFVTGPLSHDVVFGLAYQSQVKRNDNGPGGNGIVLGTSNIYHPSLLPNQDIGLNYQPYRSEKISQRAIYASDTVGITSRLSALVGLRYTQFSDDLYDTSGQTTTSYSAKPVTPTLALMYKTDNDSTAYASYVESLEPGGSASITNSNYPQTYGPLKSKQYEVGWKADKSSWGENLALFRVERGYGYTNQSNFYVQDGTQRFQGLDASGWVRVARDWRVMGGVLLLNTKAVDIDDPAVSGKRIYATPRYVVTGRVEYDTPFVRGLTVAAGVKVTGDQVVDAANALSIPSYTTIDLSAKYATRLAGKSVVFRAAINNVTDKHYWTTTYNGFVLPGSTRTFLASATMDF</sequence>
<dbReference type="PANTHER" id="PTHR32552">
    <property type="entry name" value="FERRICHROME IRON RECEPTOR-RELATED"/>
    <property type="match status" value="1"/>
</dbReference>
<dbReference type="Gene3D" id="2.40.170.20">
    <property type="entry name" value="TonB-dependent receptor, beta-barrel domain"/>
    <property type="match status" value="1"/>
</dbReference>
<keyword evidence="5 10" id="KW-0812">Transmembrane</keyword>
<evidence type="ECO:0000256" key="2">
    <source>
        <dbReference type="ARBA" id="ARBA00009810"/>
    </source>
</evidence>
<proteinExistence type="inferred from homology"/>
<dbReference type="Gene3D" id="2.170.130.10">
    <property type="entry name" value="TonB-dependent receptor, plug domain"/>
    <property type="match status" value="1"/>
</dbReference>
<evidence type="ECO:0000313" key="15">
    <source>
        <dbReference type="EMBL" id="VVE10489.1"/>
    </source>
</evidence>
<reference evidence="15 16" key="1">
    <citation type="submission" date="2019-08" db="EMBL/GenBank/DDBJ databases">
        <authorList>
            <person name="Peeters C."/>
        </authorList>
    </citation>
    <scope>NUCLEOTIDE SEQUENCE [LARGE SCALE GENOMIC DNA]</scope>
    <source>
        <strain evidence="15 16">LMG 31108</strain>
    </source>
</reference>
<keyword evidence="6 11" id="KW-0798">TonB box</keyword>
<evidence type="ECO:0000256" key="5">
    <source>
        <dbReference type="ARBA" id="ARBA00022692"/>
    </source>
</evidence>
<dbReference type="InterPro" id="IPR037066">
    <property type="entry name" value="Plug_dom_sf"/>
</dbReference>
<evidence type="ECO:0000256" key="4">
    <source>
        <dbReference type="ARBA" id="ARBA00022452"/>
    </source>
</evidence>
<dbReference type="InterPro" id="IPR000531">
    <property type="entry name" value="Beta-barrel_TonB"/>
</dbReference>
<dbReference type="GO" id="GO:0009279">
    <property type="term" value="C:cell outer membrane"/>
    <property type="evidence" value="ECO:0007669"/>
    <property type="project" value="UniProtKB-SubCell"/>
</dbReference>
<dbReference type="GO" id="GO:0015891">
    <property type="term" value="P:siderophore transport"/>
    <property type="evidence" value="ECO:0007669"/>
    <property type="project" value="InterPro"/>
</dbReference>
<evidence type="ECO:0000256" key="10">
    <source>
        <dbReference type="PROSITE-ProRule" id="PRU01360"/>
    </source>
</evidence>
<dbReference type="Proteomes" id="UP000406256">
    <property type="component" value="Unassembled WGS sequence"/>
</dbReference>
<dbReference type="SUPFAM" id="SSF56935">
    <property type="entry name" value="Porins"/>
    <property type="match status" value="1"/>
</dbReference>
<keyword evidence="7 10" id="KW-0472">Membrane</keyword>
<dbReference type="InterPro" id="IPR012910">
    <property type="entry name" value="Plug_dom"/>
</dbReference>
<dbReference type="GO" id="GO:0015344">
    <property type="term" value="F:siderophore uptake transmembrane transporter activity"/>
    <property type="evidence" value="ECO:0007669"/>
    <property type="project" value="TreeGrafter"/>
</dbReference>
<keyword evidence="9 10" id="KW-0998">Cell outer membrane</keyword>
<evidence type="ECO:0000256" key="7">
    <source>
        <dbReference type="ARBA" id="ARBA00023136"/>
    </source>
</evidence>
<dbReference type="RefSeq" id="WP_150669270.1">
    <property type="nucleotide sequence ID" value="NZ_CABPSB010000008.1"/>
</dbReference>
<dbReference type="NCBIfam" id="TIGR01783">
    <property type="entry name" value="TonB-siderophor"/>
    <property type="match status" value="1"/>
</dbReference>